<dbReference type="RefSeq" id="WP_338085071.1">
    <property type="nucleotide sequence ID" value="NZ_JACGXP010000002.1"/>
</dbReference>
<dbReference type="InterPro" id="IPR001647">
    <property type="entry name" value="HTH_TetR"/>
</dbReference>
<accession>A0AAW3T510</accession>
<keyword evidence="3" id="KW-0804">Transcription</keyword>
<keyword evidence="1" id="KW-0805">Transcription regulation</keyword>
<feature type="domain" description="HTH tetR-type" evidence="5">
    <location>
        <begin position="11"/>
        <end position="71"/>
    </location>
</feature>
<dbReference type="Gene3D" id="1.10.10.60">
    <property type="entry name" value="Homeodomain-like"/>
    <property type="match status" value="1"/>
</dbReference>
<evidence type="ECO:0000259" key="5">
    <source>
        <dbReference type="PROSITE" id="PS50977"/>
    </source>
</evidence>
<proteinExistence type="predicted"/>
<evidence type="ECO:0000256" key="2">
    <source>
        <dbReference type="ARBA" id="ARBA00023125"/>
    </source>
</evidence>
<evidence type="ECO:0000256" key="1">
    <source>
        <dbReference type="ARBA" id="ARBA00023015"/>
    </source>
</evidence>
<protein>
    <submittedName>
        <fullName evidence="6">AcrR family transcriptional regulator</fullName>
    </submittedName>
</protein>
<dbReference type="Gene3D" id="1.10.357.10">
    <property type="entry name" value="Tetracycline Repressor, domain 2"/>
    <property type="match status" value="1"/>
</dbReference>
<dbReference type="Pfam" id="PF16859">
    <property type="entry name" value="TetR_C_11"/>
    <property type="match status" value="1"/>
</dbReference>
<dbReference type="PANTHER" id="PTHR30055:SF148">
    <property type="entry name" value="TETR-FAMILY TRANSCRIPTIONAL REGULATOR"/>
    <property type="match status" value="1"/>
</dbReference>
<dbReference type="SUPFAM" id="SSF46689">
    <property type="entry name" value="Homeodomain-like"/>
    <property type="match status" value="1"/>
</dbReference>
<dbReference type="InterPro" id="IPR036271">
    <property type="entry name" value="Tet_transcr_reg_TetR-rel_C_sf"/>
</dbReference>
<keyword evidence="2 4" id="KW-0238">DNA-binding</keyword>
<name>A0AAW3T510_9MICO</name>
<dbReference type="InterPro" id="IPR011075">
    <property type="entry name" value="TetR_C"/>
</dbReference>
<organism evidence="6 7">
    <name type="scientific">Curtobacterium pusillum</name>
    <dbReference type="NCBI Taxonomy" id="69373"/>
    <lineage>
        <taxon>Bacteria</taxon>
        <taxon>Bacillati</taxon>
        <taxon>Actinomycetota</taxon>
        <taxon>Actinomycetes</taxon>
        <taxon>Micrococcales</taxon>
        <taxon>Microbacteriaceae</taxon>
        <taxon>Curtobacterium</taxon>
    </lineage>
</organism>
<reference evidence="6 7" key="1">
    <citation type="submission" date="2020-07" db="EMBL/GenBank/DDBJ databases">
        <title>Above-ground endophytic microbial communities from plants in different locations in the United States.</title>
        <authorList>
            <person name="Frank C."/>
        </authorList>
    </citation>
    <scope>NUCLEOTIDE SEQUENCE [LARGE SCALE GENOMIC DNA]</scope>
    <source>
        <strain evidence="6 7">WPL5_2</strain>
    </source>
</reference>
<comment type="caution">
    <text evidence="6">The sequence shown here is derived from an EMBL/GenBank/DDBJ whole genome shotgun (WGS) entry which is preliminary data.</text>
</comment>
<dbReference type="SUPFAM" id="SSF48498">
    <property type="entry name" value="Tetracyclin repressor-like, C-terminal domain"/>
    <property type="match status" value="1"/>
</dbReference>
<dbReference type="AlphaFoldDB" id="A0AAW3T510"/>
<sequence>MDLVKTRRRGAELEEALLDAAWAELQEVGYPAFTFEGVAARAGTSKPVLYRRWPAKVDLVLAALQHGGLFSRRELVDTGSLRSDVLHALRDFNAYRSGFMAAISVYMASINVETGLSPADLRDRLLGGRSTIGRVMLERAAARGEIPARDWPDGIASLPSDLVRHDLVMSLKPLPDSRIVEIVDDIWLPLVR</sequence>
<dbReference type="PANTHER" id="PTHR30055">
    <property type="entry name" value="HTH-TYPE TRANSCRIPTIONAL REGULATOR RUTR"/>
    <property type="match status" value="1"/>
</dbReference>
<evidence type="ECO:0000256" key="4">
    <source>
        <dbReference type="PROSITE-ProRule" id="PRU00335"/>
    </source>
</evidence>
<dbReference type="GO" id="GO:0000976">
    <property type="term" value="F:transcription cis-regulatory region binding"/>
    <property type="evidence" value="ECO:0007669"/>
    <property type="project" value="TreeGrafter"/>
</dbReference>
<dbReference type="Pfam" id="PF00440">
    <property type="entry name" value="TetR_N"/>
    <property type="match status" value="1"/>
</dbReference>
<dbReference type="GO" id="GO:0003700">
    <property type="term" value="F:DNA-binding transcription factor activity"/>
    <property type="evidence" value="ECO:0007669"/>
    <property type="project" value="TreeGrafter"/>
</dbReference>
<dbReference type="EMBL" id="JACGXP010000002">
    <property type="protein sequence ID" value="MBA8990035.1"/>
    <property type="molecule type" value="Genomic_DNA"/>
</dbReference>
<evidence type="ECO:0000256" key="3">
    <source>
        <dbReference type="ARBA" id="ARBA00023163"/>
    </source>
</evidence>
<dbReference type="PROSITE" id="PS50977">
    <property type="entry name" value="HTH_TETR_2"/>
    <property type="match status" value="1"/>
</dbReference>
<gene>
    <name evidence="6" type="ORF">FHW23_001281</name>
</gene>
<evidence type="ECO:0000313" key="7">
    <source>
        <dbReference type="Proteomes" id="UP000590225"/>
    </source>
</evidence>
<dbReference type="PRINTS" id="PR00455">
    <property type="entry name" value="HTHTETR"/>
</dbReference>
<feature type="DNA-binding region" description="H-T-H motif" evidence="4">
    <location>
        <begin position="34"/>
        <end position="53"/>
    </location>
</feature>
<evidence type="ECO:0000313" key="6">
    <source>
        <dbReference type="EMBL" id="MBA8990035.1"/>
    </source>
</evidence>
<dbReference type="Proteomes" id="UP000590225">
    <property type="component" value="Unassembled WGS sequence"/>
</dbReference>
<dbReference type="InterPro" id="IPR050109">
    <property type="entry name" value="HTH-type_TetR-like_transc_reg"/>
</dbReference>
<dbReference type="InterPro" id="IPR009057">
    <property type="entry name" value="Homeodomain-like_sf"/>
</dbReference>